<evidence type="ECO:0000256" key="3">
    <source>
        <dbReference type="ARBA" id="ARBA00022989"/>
    </source>
</evidence>
<evidence type="ECO:0000256" key="1">
    <source>
        <dbReference type="ARBA" id="ARBA00022475"/>
    </source>
</evidence>
<evidence type="ECO:0000256" key="2">
    <source>
        <dbReference type="ARBA" id="ARBA00022692"/>
    </source>
</evidence>
<evidence type="ECO:0000259" key="7">
    <source>
        <dbReference type="Pfam" id="PF06305"/>
    </source>
</evidence>
<keyword evidence="9" id="KW-1185">Reference proteome</keyword>
<comment type="caution">
    <text evidence="8">The sequence shown here is derived from an EMBL/GenBank/DDBJ whole genome shotgun (WGS) entry which is preliminary data.</text>
</comment>
<dbReference type="RefSeq" id="WP_344045106.1">
    <property type="nucleotide sequence ID" value="NZ_BAAAPB010000002.1"/>
</dbReference>
<sequence length="151" mass="16181">MSDPDASTRPDATRPDATRPDATRPDATRPDATRPDATRPDASQAQGVDPDLSTPQAPGRDPLRPSRAGRAWVGVVGLGLVLVLLIIFIAQNTRSVTVSFLGWEGHTPLAVALLIGAVAGLFLAAVAGSLRIFQIRARVRRDQRHRPTQPR</sequence>
<organism evidence="8 9">
    <name type="scientific">Nocardioides panacihumi</name>
    <dbReference type="NCBI Taxonomy" id="400774"/>
    <lineage>
        <taxon>Bacteria</taxon>
        <taxon>Bacillati</taxon>
        <taxon>Actinomycetota</taxon>
        <taxon>Actinomycetes</taxon>
        <taxon>Propionibacteriales</taxon>
        <taxon>Nocardioidaceae</taxon>
        <taxon>Nocardioides</taxon>
    </lineage>
</organism>
<evidence type="ECO:0000256" key="5">
    <source>
        <dbReference type="SAM" id="MobiDB-lite"/>
    </source>
</evidence>
<feature type="domain" description="Lipopolysaccharide assembly protein A" evidence="7">
    <location>
        <begin position="91"/>
        <end position="144"/>
    </location>
</feature>
<feature type="transmembrane region" description="Helical" evidence="6">
    <location>
        <begin position="71"/>
        <end position="90"/>
    </location>
</feature>
<dbReference type="EMBL" id="BAAAPB010000002">
    <property type="protein sequence ID" value="GAA1963391.1"/>
    <property type="molecule type" value="Genomic_DNA"/>
</dbReference>
<feature type="compositionally biased region" description="Basic and acidic residues" evidence="5">
    <location>
        <begin position="1"/>
        <end position="39"/>
    </location>
</feature>
<keyword evidence="1" id="KW-1003">Cell membrane</keyword>
<dbReference type="InterPro" id="IPR010445">
    <property type="entry name" value="LapA_dom"/>
</dbReference>
<name>A0ABN2R4W9_9ACTN</name>
<gene>
    <name evidence="8" type="ORF">GCM10009798_24260</name>
</gene>
<feature type="region of interest" description="Disordered" evidence="5">
    <location>
        <begin position="1"/>
        <end position="66"/>
    </location>
</feature>
<dbReference type="Proteomes" id="UP001500571">
    <property type="component" value="Unassembled WGS sequence"/>
</dbReference>
<evidence type="ECO:0000313" key="8">
    <source>
        <dbReference type="EMBL" id="GAA1963391.1"/>
    </source>
</evidence>
<reference evidence="8 9" key="1">
    <citation type="journal article" date="2019" name="Int. J. Syst. Evol. Microbiol.">
        <title>The Global Catalogue of Microorganisms (GCM) 10K type strain sequencing project: providing services to taxonomists for standard genome sequencing and annotation.</title>
        <authorList>
            <consortium name="The Broad Institute Genomics Platform"/>
            <consortium name="The Broad Institute Genome Sequencing Center for Infectious Disease"/>
            <person name="Wu L."/>
            <person name="Ma J."/>
        </authorList>
    </citation>
    <scope>NUCLEOTIDE SEQUENCE [LARGE SCALE GENOMIC DNA]</scope>
    <source>
        <strain evidence="8 9">JCM 15309</strain>
    </source>
</reference>
<keyword evidence="2 6" id="KW-0812">Transmembrane</keyword>
<keyword evidence="4 6" id="KW-0472">Membrane</keyword>
<keyword evidence="3 6" id="KW-1133">Transmembrane helix</keyword>
<evidence type="ECO:0000313" key="9">
    <source>
        <dbReference type="Proteomes" id="UP001500571"/>
    </source>
</evidence>
<proteinExistence type="predicted"/>
<evidence type="ECO:0000256" key="6">
    <source>
        <dbReference type="SAM" id="Phobius"/>
    </source>
</evidence>
<evidence type="ECO:0000256" key="4">
    <source>
        <dbReference type="ARBA" id="ARBA00023136"/>
    </source>
</evidence>
<accession>A0ABN2R4W9</accession>
<dbReference type="Pfam" id="PF06305">
    <property type="entry name" value="LapA_dom"/>
    <property type="match status" value="1"/>
</dbReference>
<feature type="transmembrane region" description="Helical" evidence="6">
    <location>
        <begin position="110"/>
        <end position="133"/>
    </location>
</feature>
<protein>
    <recommendedName>
        <fullName evidence="7">Lipopolysaccharide assembly protein A domain-containing protein</fullName>
    </recommendedName>
</protein>